<evidence type="ECO:0000256" key="2">
    <source>
        <dbReference type="ARBA" id="ARBA00009265"/>
    </source>
</evidence>
<keyword evidence="6" id="KW-1185">Reference proteome</keyword>
<feature type="compositionally biased region" description="Polar residues" evidence="4">
    <location>
        <begin position="630"/>
        <end position="645"/>
    </location>
</feature>
<dbReference type="GO" id="GO:0031048">
    <property type="term" value="P:regulatory ncRNA-mediated heterochromatin formation"/>
    <property type="evidence" value="ECO:0007669"/>
    <property type="project" value="TreeGrafter"/>
</dbReference>
<evidence type="ECO:0000256" key="3">
    <source>
        <dbReference type="ARBA" id="ARBA00023242"/>
    </source>
</evidence>
<reference evidence="5" key="1">
    <citation type="journal article" date="2019" name="G3 (Bethesda)">
        <title>Genome Assemblies of Two Rare Opportunistic Yeast Pathogens: Diutina rugosa (syn. Candida rugosa) and Trichomonascus ciferrii (syn. Candida ciferrii).</title>
        <authorList>
            <person name="Mixao V."/>
            <person name="Saus E."/>
            <person name="Hansen A.P."/>
            <person name="Lass-Florl C."/>
            <person name="Gabaldon T."/>
        </authorList>
    </citation>
    <scope>NUCLEOTIDE SEQUENCE</scope>
    <source>
        <strain evidence="5">CBS 4856</strain>
    </source>
</reference>
<comment type="caution">
    <text evidence="5">The sequence shown here is derived from an EMBL/GenBank/DDBJ whole genome shotgun (WGS) entry which is preliminary data.</text>
</comment>
<dbReference type="AlphaFoldDB" id="A0A642VA97"/>
<sequence length="883" mass="101569">MKKFPSFSFAPKENKGNETDKGDKSRRRRKDGKRGPIGGEADRIIREAKEAAEGNDLFVVDTEGDSGNLKYEVPYRYDVPKYERRRKVQTKGKERYKAEADAKEIDVREQTQLGDFSSFADVLGEEYEELPGKSDEDEEEEKIGIDFSEFRDIMSGSQKVEERVGKKRNRLKKLLELRSKVNEELRQSAHDVEKWYKLLDIELRVCSEEAGRNDLSLNPEIVSSVLDRALESNPGHVRLISDKLRNSQKMNVSSDWQEYALKYPETADFWINWISSGFKELPASGILEITELLESNYKLFSKLVEMVDQIQSEAIEKSYVKVVYHVTQLFRDTGYCERAIAIYQALIELSFYCPNEGLSRDQCLKAFEQYWERETRRFGDPGAKGWKNVTENELVPRLANMNSLTFDEELEPIDIAFPGRSIDDDSLKDLERVVLFEDIAPYLVKLTTTAGRSELLLAFTSILCPMHSTWPGADLGERLFSTETHNQQILEIIRQIVRTDKQLHPDFISWIFRFTSSVDLNFYKKVSKVLLSKDYCRNNILLYQLHGQLMNHYFNDPTTLEMVNQSITRSQDTISSKLWAWVSWAVDELSSSTPNLTELSSSIESNTLGGPLIITEKAAKSIVSLHESNGTGTMKRVSGTQSSRSEPGGLEAIPPEDELTLLTRFVYCYVNALKDETSLQEAVDRLVHEYWEFTTGDSACLIKVTDILMKHLWGQKHKGMKLIQQHFFKSFNALSDDTPNIELIRRLVDFQRSAHWTSLVDIVKASFDTVESRIAVLYYELQLDKQHILNAFKNAVERNKITGLEMTNATIWIKYLDAAAEKDSNPHRILLKGTESAVWNKQLIVHGLTTLKDKVSPMLTRQLFQRCFERQFRMYNDLEALTN</sequence>
<evidence type="ECO:0000313" key="5">
    <source>
        <dbReference type="EMBL" id="KAA8917042.1"/>
    </source>
</evidence>
<dbReference type="GO" id="GO:0071013">
    <property type="term" value="C:catalytic step 2 spliceosome"/>
    <property type="evidence" value="ECO:0007669"/>
    <property type="project" value="TreeGrafter"/>
</dbReference>
<proteinExistence type="inferred from homology"/>
<name>A0A642VA97_9ASCO</name>
<dbReference type="EMBL" id="SWFS01000069">
    <property type="protein sequence ID" value="KAA8917042.1"/>
    <property type="molecule type" value="Genomic_DNA"/>
</dbReference>
<dbReference type="GO" id="GO:1902369">
    <property type="term" value="P:negative regulation of RNA catabolic process"/>
    <property type="evidence" value="ECO:0007669"/>
    <property type="project" value="TreeGrafter"/>
</dbReference>
<keyword evidence="3" id="KW-0539">Nucleus</keyword>
<evidence type="ECO:0000313" key="6">
    <source>
        <dbReference type="Proteomes" id="UP000761534"/>
    </source>
</evidence>
<evidence type="ECO:0000256" key="4">
    <source>
        <dbReference type="SAM" id="MobiDB-lite"/>
    </source>
</evidence>
<gene>
    <name evidence="5" type="ORF">TRICI_000828</name>
</gene>
<dbReference type="InterPro" id="IPR013633">
    <property type="entry name" value="NRDE-2"/>
</dbReference>
<dbReference type="Pfam" id="PF08424">
    <property type="entry name" value="NRDE-2"/>
    <property type="match status" value="1"/>
</dbReference>
<evidence type="ECO:0000256" key="1">
    <source>
        <dbReference type="ARBA" id="ARBA00004123"/>
    </source>
</evidence>
<dbReference type="OrthoDB" id="297219at2759"/>
<comment type="similarity">
    <text evidence="2">Belongs to the NRDE2 family.</text>
</comment>
<comment type="subcellular location">
    <subcellularLocation>
        <location evidence="1">Nucleus</location>
    </subcellularLocation>
</comment>
<dbReference type="PANTHER" id="PTHR13471">
    <property type="entry name" value="TETRATRICOPEPTIDE-LIKE HELICAL"/>
    <property type="match status" value="1"/>
</dbReference>
<feature type="region of interest" description="Disordered" evidence="4">
    <location>
        <begin position="630"/>
        <end position="653"/>
    </location>
</feature>
<organism evidence="5 6">
    <name type="scientific">Trichomonascus ciferrii</name>
    <dbReference type="NCBI Taxonomy" id="44093"/>
    <lineage>
        <taxon>Eukaryota</taxon>
        <taxon>Fungi</taxon>
        <taxon>Dikarya</taxon>
        <taxon>Ascomycota</taxon>
        <taxon>Saccharomycotina</taxon>
        <taxon>Dipodascomycetes</taxon>
        <taxon>Dipodascales</taxon>
        <taxon>Trichomonascaceae</taxon>
        <taxon>Trichomonascus</taxon>
        <taxon>Trichomonascus ciferrii complex</taxon>
    </lineage>
</organism>
<protein>
    <submittedName>
        <fullName evidence="5">Uncharacterized protein</fullName>
    </submittedName>
</protein>
<dbReference type="VEuPathDB" id="FungiDB:TRICI_000828"/>
<accession>A0A642VA97</accession>
<dbReference type="PANTHER" id="PTHR13471:SF0">
    <property type="entry name" value="NUCLEAR EXOSOME REGULATOR NRDE2"/>
    <property type="match status" value="1"/>
</dbReference>
<dbReference type="Proteomes" id="UP000761534">
    <property type="component" value="Unassembled WGS sequence"/>
</dbReference>
<feature type="region of interest" description="Disordered" evidence="4">
    <location>
        <begin position="1"/>
        <end position="43"/>
    </location>
</feature>
<feature type="compositionally biased region" description="Basic and acidic residues" evidence="4">
    <location>
        <begin position="12"/>
        <end position="23"/>
    </location>
</feature>